<organism evidence="12 13">
    <name type="scientific">Fulvivirga kasyanovii</name>
    <dbReference type="NCBI Taxonomy" id="396812"/>
    <lineage>
        <taxon>Bacteria</taxon>
        <taxon>Pseudomonadati</taxon>
        <taxon>Bacteroidota</taxon>
        <taxon>Cytophagia</taxon>
        <taxon>Cytophagales</taxon>
        <taxon>Fulvivirgaceae</taxon>
        <taxon>Fulvivirga</taxon>
    </lineage>
</organism>
<keyword evidence="13" id="KW-1185">Reference proteome</keyword>
<evidence type="ECO:0000259" key="9">
    <source>
        <dbReference type="Pfam" id="PF13089"/>
    </source>
</evidence>
<dbReference type="InterPro" id="IPR025200">
    <property type="entry name" value="PPK_C_dom2"/>
</dbReference>
<dbReference type="Proteomes" id="UP000798808">
    <property type="component" value="Unassembled WGS sequence"/>
</dbReference>
<dbReference type="CDD" id="cd09164">
    <property type="entry name" value="PLDc_EcPPK1_C1_like"/>
    <property type="match status" value="1"/>
</dbReference>
<dbReference type="InterPro" id="IPR003414">
    <property type="entry name" value="PP_kinase"/>
</dbReference>
<comment type="PTM">
    <text evidence="6 7">An intermediate of this reaction is the autophosphorylated ppk in which a phosphate is covalently linked to a histidine residue through a N-P bond.</text>
</comment>
<dbReference type="Pfam" id="PF17941">
    <property type="entry name" value="PP_kinase_C_1"/>
    <property type="match status" value="1"/>
</dbReference>
<protein>
    <recommendedName>
        <fullName evidence="6 7">Polyphosphate kinase</fullName>
        <ecNumber evidence="6 7">2.7.4.1</ecNumber>
    </recommendedName>
    <alternativeName>
        <fullName evidence="6">ATP-polyphosphate phosphotransferase</fullName>
    </alternativeName>
    <alternativeName>
        <fullName evidence="6">Polyphosphoric acid kinase</fullName>
    </alternativeName>
</protein>
<evidence type="ECO:0000259" key="8">
    <source>
        <dbReference type="Pfam" id="PF02503"/>
    </source>
</evidence>
<gene>
    <name evidence="12" type="primary">ppk1</name>
    <name evidence="6" type="synonym">ppk</name>
    <name evidence="12" type="ORF">E1163_26450</name>
</gene>
<evidence type="ECO:0000256" key="7">
    <source>
        <dbReference type="RuleBase" id="RU003800"/>
    </source>
</evidence>
<dbReference type="SUPFAM" id="SSF140356">
    <property type="entry name" value="PPK N-terminal domain-like"/>
    <property type="match status" value="1"/>
</dbReference>
<evidence type="ECO:0000313" key="13">
    <source>
        <dbReference type="Proteomes" id="UP000798808"/>
    </source>
</evidence>
<dbReference type="InterPro" id="IPR036830">
    <property type="entry name" value="PP_kinase_middle_dom_sf"/>
</dbReference>
<dbReference type="PANTHER" id="PTHR30218:SF0">
    <property type="entry name" value="POLYPHOSPHATE KINASE"/>
    <property type="match status" value="1"/>
</dbReference>
<dbReference type="PIRSF" id="PIRSF015589">
    <property type="entry name" value="PP_kinase"/>
    <property type="match status" value="1"/>
</dbReference>
<dbReference type="Gene3D" id="1.20.58.310">
    <property type="entry name" value="Polyphosphate kinase N-terminal domain"/>
    <property type="match status" value="1"/>
</dbReference>
<comment type="function">
    <text evidence="6 7">Catalyzes the reversible transfer of the terminal phosphate of ATP to form a long-chain polyphosphate (polyP).</text>
</comment>
<evidence type="ECO:0000256" key="5">
    <source>
        <dbReference type="ARBA" id="ARBA00022840"/>
    </source>
</evidence>
<dbReference type="SUPFAM" id="SSF56024">
    <property type="entry name" value="Phospholipase D/nuclease"/>
    <property type="match status" value="2"/>
</dbReference>
<dbReference type="InterPro" id="IPR025198">
    <property type="entry name" value="PPK_N_dom"/>
</dbReference>
<evidence type="ECO:0000256" key="1">
    <source>
        <dbReference type="ARBA" id="ARBA00022553"/>
    </source>
</evidence>
<sequence length="696" mass="81311">MNDSYRYFDRDVSWLSFNKRVLMEAADTNVPLYERIKFLAIYSSNLDEFFRVRVAALRSIVDIDKKKINKRFAIKPKKLLQEVLDEVNLQQEEFGRIKKEMILPELKQHKIILYRNEPIIKEHQRAVEHFFKSKILSYLQPVIMTGVKSKAPYLDNRALYFAISLENKLTGETDYAHLNIPTDHLPRFVELPKANEFFYYIAIDDIIRENLDFLFPNHAVKGCYSIKLNRDADLNIEDEYSGDLVKKIRKQIDKRNLGVPSRFLYDNTMPGEMLAFLVEKFNLEEDDLVPGGRYHNMYDLFGLQNPLKPAFENEFLEPIRKTCLEENPSVFHAIDQGDVMLHFPYHNYDYVLRFFNEAALDAHVEEIKVTFYRIAPESFISNALISAANNGKSVTVFVEIKARFDEENNLKWAEKMEQAGIKIIYSIPGLKVHAKVGLVCRRQADGSLKRYGFFGTGNFNEKTATIYADEALLTCNAEMTDELDRVFEYLYKKEEVLPFEHLLVSQFNITDRFTAMINREIENAKAGKKAYIILKLNNLQDDIMIDKLYEASQAGVKIDLIIRAICCLCPGVEGLSENITVRRIVDRYLEHSRVFYFYNDGAEDLYQGSADWMKRNLYRRIEVVFPIRNENLKKEIMKMLDLQLRDNTKACFINEDLRNIRVKNDEPVIQAQVDFYKWLKALENVSISEPGRIPLQ</sequence>
<keyword evidence="4 6" id="KW-0418">Kinase</keyword>
<feature type="binding site" evidence="6">
    <location>
        <position position="373"/>
    </location>
    <ligand>
        <name>Mg(2+)</name>
        <dbReference type="ChEBI" id="CHEBI:18420"/>
    </ligand>
</feature>
<feature type="binding site" evidence="6">
    <location>
        <position position="563"/>
    </location>
    <ligand>
        <name>ATP</name>
        <dbReference type="ChEBI" id="CHEBI:30616"/>
    </ligand>
</feature>
<dbReference type="Pfam" id="PF02503">
    <property type="entry name" value="PP_kinase"/>
    <property type="match status" value="1"/>
</dbReference>
<keyword evidence="5 6" id="KW-0067">ATP-binding</keyword>
<evidence type="ECO:0000256" key="2">
    <source>
        <dbReference type="ARBA" id="ARBA00022679"/>
    </source>
</evidence>
<name>A0ABW9RXV9_9BACT</name>
<keyword evidence="3 6" id="KW-0547">Nucleotide-binding</keyword>
<dbReference type="NCBIfam" id="TIGR03705">
    <property type="entry name" value="poly_P_kin"/>
    <property type="match status" value="1"/>
</dbReference>
<comment type="cofactor">
    <cofactor evidence="6">
        <name>Mg(2+)</name>
        <dbReference type="ChEBI" id="CHEBI:18420"/>
    </cofactor>
</comment>
<dbReference type="CDD" id="cd09167">
    <property type="entry name" value="PLDc_EcPPK1_C2_like"/>
    <property type="match status" value="1"/>
</dbReference>
<keyword evidence="2 6" id="KW-0808">Transferase</keyword>
<evidence type="ECO:0000256" key="3">
    <source>
        <dbReference type="ARBA" id="ARBA00022741"/>
    </source>
</evidence>
<dbReference type="SUPFAM" id="SSF143724">
    <property type="entry name" value="PHP14-like"/>
    <property type="match status" value="1"/>
</dbReference>
<dbReference type="EC" id="2.7.4.1" evidence="6 7"/>
<dbReference type="Gene3D" id="3.30.1840.10">
    <property type="entry name" value="Polyphosphate kinase middle domain"/>
    <property type="match status" value="1"/>
</dbReference>
<dbReference type="Pfam" id="PF13089">
    <property type="entry name" value="PP_kinase_N"/>
    <property type="match status" value="1"/>
</dbReference>
<dbReference type="HAMAP" id="MF_00347">
    <property type="entry name" value="Polyphosphate_kinase"/>
    <property type="match status" value="1"/>
</dbReference>
<proteinExistence type="inferred from homology"/>
<keyword evidence="6" id="KW-0479">Metal-binding</keyword>
<comment type="similarity">
    <text evidence="6 7">Belongs to the polyphosphate kinase 1 (PPK1) family.</text>
</comment>
<keyword evidence="6" id="KW-0460">Magnesium</keyword>
<feature type="active site" description="Phosphohistidine intermediate" evidence="6">
    <location>
        <position position="433"/>
    </location>
</feature>
<dbReference type="Gene3D" id="3.30.870.10">
    <property type="entry name" value="Endonuclease Chain A"/>
    <property type="match status" value="2"/>
</dbReference>
<evidence type="ECO:0000259" key="11">
    <source>
        <dbReference type="Pfam" id="PF17941"/>
    </source>
</evidence>
<dbReference type="InterPro" id="IPR024953">
    <property type="entry name" value="PP_kinase_middle"/>
</dbReference>
<comment type="caution">
    <text evidence="12">The sequence shown here is derived from an EMBL/GenBank/DDBJ whole genome shotgun (WGS) entry which is preliminary data.</text>
</comment>
<feature type="binding site" evidence="6">
    <location>
        <position position="403"/>
    </location>
    <ligand>
        <name>Mg(2+)</name>
        <dbReference type="ChEBI" id="CHEBI:18420"/>
    </ligand>
</feature>
<dbReference type="InterPro" id="IPR036832">
    <property type="entry name" value="PPK_N_dom_sf"/>
</dbReference>
<dbReference type="GO" id="GO:0008976">
    <property type="term" value="F:polyphosphate kinase activity"/>
    <property type="evidence" value="ECO:0007669"/>
    <property type="project" value="UniProtKB-EC"/>
</dbReference>
<dbReference type="NCBIfam" id="NF003917">
    <property type="entry name" value="PRK05443.1-1"/>
    <property type="match status" value="1"/>
</dbReference>
<feature type="binding site" evidence="6">
    <location>
        <position position="591"/>
    </location>
    <ligand>
        <name>ATP</name>
        <dbReference type="ChEBI" id="CHEBI:30616"/>
    </ligand>
</feature>
<evidence type="ECO:0000313" key="12">
    <source>
        <dbReference type="EMBL" id="MTI28526.1"/>
    </source>
</evidence>
<dbReference type="EMBL" id="SMLW01000666">
    <property type="protein sequence ID" value="MTI28526.1"/>
    <property type="molecule type" value="Genomic_DNA"/>
</dbReference>
<reference evidence="12 13" key="1">
    <citation type="submission" date="2019-02" db="EMBL/GenBank/DDBJ databases">
        <authorList>
            <person name="Goldberg S.R."/>
            <person name="Haltli B.A."/>
            <person name="Correa H."/>
            <person name="Russell K.G."/>
        </authorList>
    </citation>
    <scope>NUCLEOTIDE SEQUENCE [LARGE SCALE GENOMIC DNA]</scope>
    <source>
        <strain evidence="12 13">JCM 16186</strain>
    </source>
</reference>
<evidence type="ECO:0000256" key="6">
    <source>
        <dbReference type="HAMAP-Rule" id="MF_00347"/>
    </source>
</evidence>
<dbReference type="RefSeq" id="WP_155176140.1">
    <property type="nucleotide sequence ID" value="NZ_BAAAFL010000012.1"/>
</dbReference>
<evidence type="ECO:0000256" key="4">
    <source>
        <dbReference type="ARBA" id="ARBA00022777"/>
    </source>
</evidence>
<feature type="domain" description="Polyphosphate kinase N-terminal" evidence="9">
    <location>
        <begin position="7"/>
        <end position="113"/>
    </location>
</feature>
<dbReference type="PANTHER" id="PTHR30218">
    <property type="entry name" value="POLYPHOSPHATE KINASE"/>
    <property type="match status" value="1"/>
</dbReference>
<feature type="domain" description="Polyphosphate kinase middle" evidence="8">
    <location>
        <begin position="123"/>
        <end position="303"/>
    </location>
</feature>
<keyword evidence="1 6" id="KW-0597">Phosphoprotein</keyword>
<evidence type="ECO:0000259" key="10">
    <source>
        <dbReference type="Pfam" id="PF13090"/>
    </source>
</evidence>
<comment type="catalytic activity">
    <reaction evidence="6 7">
        <text>[phosphate](n) + ATP = [phosphate](n+1) + ADP</text>
        <dbReference type="Rhea" id="RHEA:19573"/>
        <dbReference type="Rhea" id="RHEA-COMP:9859"/>
        <dbReference type="Rhea" id="RHEA-COMP:14280"/>
        <dbReference type="ChEBI" id="CHEBI:16838"/>
        <dbReference type="ChEBI" id="CHEBI:30616"/>
        <dbReference type="ChEBI" id="CHEBI:456216"/>
        <dbReference type="EC" id="2.7.4.1"/>
    </reaction>
</comment>
<dbReference type="Pfam" id="PF13090">
    <property type="entry name" value="PP_kinase_C"/>
    <property type="match status" value="1"/>
</dbReference>
<feature type="binding site" evidence="6">
    <location>
        <position position="467"/>
    </location>
    <ligand>
        <name>ATP</name>
        <dbReference type="ChEBI" id="CHEBI:30616"/>
    </ligand>
</feature>
<feature type="domain" description="Polyphosphate kinase C-terminal" evidence="11">
    <location>
        <begin position="329"/>
        <end position="494"/>
    </location>
</feature>
<feature type="binding site" evidence="6">
    <location>
        <position position="45"/>
    </location>
    <ligand>
        <name>ATP</name>
        <dbReference type="ChEBI" id="CHEBI:30616"/>
    </ligand>
</feature>
<accession>A0ABW9RXV9</accession>
<dbReference type="InterPro" id="IPR041108">
    <property type="entry name" value="PP_kinase_C_1"/>
</dbReference>
<feature type="domain" description="Polyphosphate kinase C-terminal" evidence="10">
    <location>
        <begin position="502"/>
        <end position="672"/>
    </location>
</feature>